<proteinExistence type="inferred from homology"/>
<organism evidence="2 3">
    <name type="scientific">Kistimonas scapharcae</name>
    <dbReference type="NCBI Taxonomy" id="1036133"/>
    <lineage>
        <taxon>Bacteria</taxon>
        <taxon>Pseudomonadati</taxon>
        <taxon>Pseudomonadota</taxon>
        <taxon>Gammaproteobacteria</taxon>
        <taxon>Oceanospirillales</taxon>
        <taxon>Endozoicomonadaceae</taxon>
        <taxon>Kistimonas</taxon>
    </lineage>
</organism>
<keyword evidence="1" id="KW-0812">Transmembrane</keyword>
<dbReference type="HAMAP" id="MF_02088">
    <property type="entry name" value="Q_prec_transport"/>
    <property type="match status" value="1"/>
</dbReference>
<feature type="transmembrane region" description="Helical" evidence="1">
    <location>
        <begin position="47"/>
        <end position="65"/>
    </location>
</feature>
<evidence type="ECO:0000313" key="3">
    <source>
        <dbReference type="Proteomes" id="UP001500604"/>
    </source>
</evidence>
<dbReference type="NCBIfam" id="TIGR00697">
    <property type="entry name" value="queuosine precursor transporter"/>
    <property type="match status" value="1"/>
</dbReference>
<feature type="transmembrane region" description="Helical" evidence="1">
    <location>
        <begin position="193"/>
        <end position="215"/>
    </location>
</feature>
<feature type="transmembrane region" description="Helical" evidence="1">
    <location>
        <begin position="117"/>
        <end position="137"/>
    </location>
</feature>
<sequence>MENNVRSLGNTKGILAAAPEHTLWILVALHIVVISASNYLVQLPFTLFGFHVTWGAFTFPLVYVATDLTVRVYGATLARRIIARVMLPALLVSYGISVMFHEGTFQGLSTLTEFNLFVARIAFASFSAYMAGQLLDVTVFNRLRQLKAWWVAPTASSFIGNALDTVVFFAVAFYNSTDAFMASHWVEIAWVDFGFKMLISGVLMLPLYGVILSTLQRYITMTPAQKAPSLNNI</sequence>
<keyword evidence="1" id="KW-1003">Cell membrane</keyword>
<comment type="similarity">
    <text evidence="1">Belongs to the vitamin uptake transporter (VUT/ECF) (TC 2.A.88) family. Q precursor transporter subfamily.</text>
</comment>
<keyword evidence="1" id="KW-0472">Membrane</keyword>
<name>A0ABP8V4M3_9GAMM</name>
<accession>A0ABP8V4M3</accession>
<comment type="caution">
    <text evidence="2">The sequence shown here is derived from an EMBL/GenBank/DDBJ whole genome shotgun (WGS) entry which is preliminary data.</text>
</comment>
<feature type="transmembrane region" description="Helical" evidence="1">
    <location>
        <begin position="21"/>
        <end position="41"/>
    </location>
</feature>
<dbReference type="Proteomes" id="UP001500604">
    <property type="component" value="Unassembled WGS sequence"/>
</dbReference>
<keyword evidence="1" id="KW-1133">Transmembrane helix</keyword>
<feature type="transmembrane region" description="Helical" evidence="1">
    <location>
        <begin position="77"/>
        <end position="97"/>
    </location>
</feature>
<comment type="function">
    <text evidence="1">Involved in the import of queuosine (Q) precursors, required for Q precursor salvage.</text>
</comment>
<dbReference type="PANTHER" id="PTHR34300:SF1">
    <property type="entry name" value="QUEUOSINE PRECURSOR TRANSPORTER"/>
    <property type="match status" value="1"/>
</dbReference>
<keyword evidence="1" id="KW-0997">Cell inner membrane</keyword>
<dbReference type="NCBIfam" id="NF008406">
    <property type="entry name" value="PRK11212.1"/>
    <property type="match status" value="1"/>
</dbReference>
<protein>
    <recommendedName>
        <fullName evidence="1">Probable queuosine precursor transporter</fullName>
        <shortName evidence="1">Q precursor transporter</shortName>
    </recommendedName>
</protein>
<dbReference type="EMBL" id="BAABFL010000425">
    <property type="protein sequence ID" value="GAA4650876.1"/>
    <property type="molecule type" value="Genomic_DNA"/>
</dbReference>
<dbReference type="InterPro" id="IPR003744">
    <property type="entry name" value="YhhQ"/>
</dbReference>
<keyword evidence="1" id="KW-0813">Transport</keyword>
<evidence type="ECO:0000313" key="2">
    <source>
        <dbReference type="EMBL" id="GAA4650876.1"/>
    </source>
</evidence>
<evidence type="ECO:0000256" key="1">
    <source>
        <dbReference type="HAMAP-Rule" id="MF_02088"/>
    </source>
</evidence>
<dbReference type="Pfam" id="PF02592">
    <property type="entry name" value="Vut_1"/>
    <property type="match status" value="1"/>
</dbReference>
<gene>
    <name evidence="2" type="ORF">GCM10023116_31590</name>
</gene>
<reference evidence="3" key="1">
    <citation type="journal article" date="2019" name="Int. J. Syst. Evol. Microbiol.">
        <title>The Global Catalogue of Microorganisms (GCM) 10K type strain sequencing project: providing services to taxonomists for standard genome sequencing and annotation.</title>
        <authorList>
            <consortium name="The Broad Institute Genomics Platform"/>
            <consortium name="The Broad Institute Genome Sequencing Center for Infectious Disease"/>
            <person name="Wu L."/>
            <person name="Ma J."/>
        </authorList>
    </citation>
    <scope>NUCLEOTIDE SEQUENCE [LARGE SCALE GENOMIC DNA]</scope>
    <source>
        <strain evidence="3">JCM 17805</strain>
    </source>
</reference>
<keyword evidence="3" id="KW-1185">Reference proteome</keyword>
<dbReference type="PANTHER" id="PTHR34300">
    <property type="entry name" value="QUEUOSINE PRECURSOR TRANSPORTER-RELATED"/>
    <property type="match status" value="1"/>
</dbReference>
<dbReference type="RefSeq" id="WP_345197135.1">
    <property type="nucleotide sequence ID" value="NZ_BAABFL010000425.1"/>
</dbReference>
<comment type="subcellular location">
    <subcellularLocation>
        <location evidence="1">Cell inner membrane</location>
        <topology evidence="1">Multi-pass membrane protein</topology>
    </subcellularLocation>
</comment>
<feature type="transmembrane region" description="Helical" evidence="1">
    <location>
        <begin position="149"/>
        <end position="173"/>
    </location>
</feature>